<accession>A0A4V2DW38</accession>
<dbReference type="EMBL" id="RQTE01000539">
    <property type="protein sequence ID" value="RZH99091.1"/>
    <property type="molecule type" value="Genomic_DNA"/>
</dbReference>
<dbReference type="InterPro" id="IPR011032">
    <property type="entry name" value="GroES-like_sf"/>
</dbReference>
<proteinExistence type="predicted"/>
<sequence>MSDGAVVRALVLEAPRRLVVRQYRLPRNGEDDALVRVEACG</sequence>
<evidence type="ECO:0000313" key="1">
    <source>
        <dbReference type="EMBL" id="RZH99091.1"/>
    </source>
</evidence>
<reference evidence="1 2" key="1">
    <citation type="submission" date="2018-11" db="EMBL/GenBank/DDBJ databases">
        <title>Genomic profiling of Staphylococcus species from a Poultry farm system in KwaZulu-Natal, South Africa.</title>
        <authorList>
            <person name="Amoako D.G."/>
            <person name="Somboro A.M."/>
            <person name="Abia A.L.K."/>
            <person name="Bester L.A."/>
            <person name="Essack S.Y."/>
        </authorList>
    </citation>
    <scope>NUCLEOTIDE SEQUENCE [LARGE SCALE GENOMIC DNA]</scope>
    <source>
        <strain evidence="1 2">SA11</strain>
    </source>
</reference>
<evidence type="ECO:0000313" key="2">
    <source>
        <dbReference type="Proteomes" id="UP000293854"/>
    </source>
</evidence>
<dbReference type="Gene3D" id="3.90.180.10">
    <property type="entry name" value="Medium-chain alcohol dehydrogenases, catalytic domain"/>
    <property type="match status" value="1"/>
</dbReference>
<dbReference type="SUPFAM" id="SSF50129">
    <property type="entry name" value="GroES-like"/>
    <property type="match status" value="1"/>
</dbReference>
<protein>
    <submittedName>
        <fullName evidence="1">Alcohol dehydrogenase</fullName>
    </submittedName>
</protein>
<dbReference type="Proteomes" id="UP000293854">
    <property type="component" value="Unassembled WGS sequence"/>
</dbReference>
<name>A0A4V2DW38_9STAP</name>
<feature type="non-terminal residue" evidence="1">
    <location>
        <position position="41"/>
    </location>
</feature>
<organism evidence="1 2">
    <name type="scientific">Staphylococcus condimenti</name>
    <dbReference type="NCBI Taxonomy" id="70255"/>
    <lineage>
        <taxon>Bacteria</taxon>
        <taxon>Bacillati</taxon>
        <taxon>Bacillota</taxon>
        <taxon>Bacilli</taxon>
        <taxon>Bacillales</taxon>
        <taxon>Staphylococcaceae</taxon>
        <taxon>Staphylococcus</taxon>
    </lineage>
</organism>
<gene>
    <name evidence="1" type="ORF">EIG99_13970</name>
</gene>
<comment type="caution">
    <text evidence="1">The sequence shown here is derived from an EMBL/GenBank/DDBJ whole genome shotgun (WGS) entry which is preliminary data.</text>
</comment>
<dbReference type="AlphaFoldDB" id="A0A4V2DW38"/>